<dbReference type="InterPro" id="IPR027417">
    <property type="entry name" value="P-loop_NTPase"/>
</dbReference>
<protein>
    <submittedName>
        <fullName evidence="7">Betaine/proline/choline family ABC transporter ATP-binding protein</fullName>
    </submittedName>
</protein>
<dbReference type="PROSITE" id="PS50893">
    <property type="entry name" value="ABC_TRANSPORTER_2"/>
    <property type="match status" value="1"/>
</dbReference>
<evidence type="ECO:0000313" key="8">
    <source>
        <dbReference type="Proteomes" id="UP001500642"/>
    </source>
</evidence>
<dbReference type="PROSITE" id="PS00211">
    <property type="entry name" value="ABC_TRANSPORTER_1"/>
    <property type="match status" value="1"/>
</dbReference>
<feature type="region of interest" description="Disordered" evidence="5">
    <location>
        <begin position="434"/>
        <end position="458"/>
    </location>
</feature>
<evidence type="ECO:0000256" key="2">
    <source>
        <dbReference type="ARBA" id="ARBA00022448"/>
    </source>
</evidence>
<keyword evidence="8" id="KW-1185">Reference proteome</keyword>
<dbReference type="SUPFAM" id="SSF52540">
    <property type="entry name" value="P-loop containing nucleoside triphosphate hydrolases"/>
    <property type="match status" value="1"/>
</dbReference>
<dbReference type="InterPro" id="IPR003593">
    <property type="entry name" value="AAA+_ATPase"/>
</dbReference>
<reference evidence="8" key="1">
    <citation type="journal article" date="2019" name="Int. J. Syst. Evol. Microbiol.">
        <title>The Global Catalogue of Microorganisms (GCM) 10K type strain sequencing project: providing services to taxonomists for standard genome sequencing and annotation.</title>
        <authorList>
            <consortium name="The Broad Institute Genomics Platform"/>
            <consortium name="The Broad Institute Genome Sequencing Center for Infectious Disease"/>
            <person name="Wu L."/>
            <person name="Ma J."/>
        </authorList>
    </citation>
    <scope>NUCLEOTIDE SEQUENCE [LARGE SCALE GENOMIC DNA]</scope>
    <source>
        <strain evidence="8">JCM 17808</strain>
    </source>
</reference>
<proteinExistence type="inferred from homology"/>
<dbReference type="Pfam" id="PF00005">
    <property type="entry name" value="ABC_tran"/>
    <property type="match status" value="1"/>
</dbReference>
<evidence type="ECO:0000259" key="6">
    <source>
        <dbReference type="PROSITE" id="PS50893"/>
    </source>
</evidence>
<gene>
    <name evidence="7" type="ORF">GCM10023167_05040</name>
</gene>
<dbReference type="SUPFAM" id="SSF54631">
    <property type="entry name" value="CBS-domain pair"/>
    <property type="match status" value="1"/>
</dbReference>
<dbReference type="PANTHER" id="PTHR43117:SF4">
    <property type="entry name" value="OSMOPROTECTANT IMPORT ATP-BINDING PROTEIN OSMV"/>
    <property type="match status" value="1"/>
</dbReference>
<keyword evidence="2" id="KW-0813">Transport</keyword>
<evidence type="ECO:0000256" key="5">
    <source>
        <dbReference type="SAM" id="MobiDB-lite"/>
    </source>
</evidence>
<keyword evidence="4 7" id="KW-0067">ATP-binding</keyword>
<comment type="caution">
    <text evidence="7">The sequence shown here is derived from an EMBL/GenBank/DDBJ whole genome shotgun (WGS) entry which is preliminary data.</text>
</comment>
<evidence type="ECO:0000313" key="7">
    <source>
        <dbReference type="EMBL" id="GAA4384396.1"/>
    </source>
</evidence>
<dbReference type="InterPro" id="IPR046342">
    <property type="entry name" value="CBS_dom_sf"/>
</dbReference>
<dbReference type="Proteomes" id="UP001500642">
    <property type="component" value="Unassembled WGS sequence"/>
</dbReference>
<name>A0ABP8J3G6_9MICO</name>
<dbReference type="PANTHER" id="PTHR43117">
    <property type="entry name" value="OSMOPROTECTANT IMPORT ATP-BINDING PROTEIN OSMV"/>
    <property type="match status" value="1"/>
</dbReference>
<accession>A0ABP8J3G6</accession>
<dbReference type="EMBL" id="BAABGL010000002">
    <property type="protein sequence ID" value="GAA4384396.1"/>
    <property type="molecule type" value="Genomic_DNA"/>
</dbReference>
<comment type="similarity">
    <text evidence="1">Belongs to the ABC transporter superfamily.</text>
</comment>
<dbReference type="SMART" id="SM00382">
    <property type="entry name" value="AAA"/>
    <property type="match status" value="1"/>
</dbReference>
<sequence length="458" mass="48122">MPENPTGPAAPQDRTPQTTGSSAGAATAPTGAQPTDTQPTGADMSSNGAPADAGSQGASILLREITKTYPGQKKPAVGGLTMEIPAGSTVMLVGPSGCGKTTTLKMINRLIEPTDGSIILGDEDITTMDADKLRRRIGYVIQAGGLFPHMTVAANIGIVPKMLGWDKQRIADRVDELLDLVSLDPGTYRGRYPKELSGGQQQRIGVARALAADPPVLLMDEPFGAVDPITRQRLQDELISIQAELKKTIVCVTHDFDEAVKLGDWIAIFAEGGRLVQYDSPEQILKHPANDFVENFIGSGAGLKQLTLSRVADAEVREALTSPVDAGPAAALEALRTAQAAGTAPAGTEDSIVVLDSRQRPVHWFSARQLERLSAFPDRPDEDLPVVGERASLNDALDTMLVSSTSNAIVTGGRDRFLGVIGVETVMDAITSARSAGAEQAPPSPLGENTGPVEVTSP</sequence>
<evidence type="ECO:0000256" key="1">
    <source>
        <dbReference type="ARBA" id="ARBA00005417"/>
    </source>
</evidence>
<dbReference type="GO" id="GO:0005524">
    <property type="term" value="F:ATP binding"/>
    <property type="evidence" value="ECO:0007669"/>
    <property type="project" value="UniProtKB-KW"/>
</dbReference>
<dbReference type="InterPro" id="IPR003439">
    <property type="entry name" value="ABC_transporter-like_ATP-bd"/>
</dbReference>
<evidence type="ECO:0000256" key="4">
    <source>
        <dbReference type="ARBA" id="ARBA00022840"/>
    </source>
</evidence>
<keyword evidence="3" id="KW-0547">Nucleotide-binding</keyword>
<feature type="domain" description="ABC transporter" evidence="6">
    <location>
        <begin position="60"/>
        <end position="297"/>
    </location>
</feature>
<feature type="compositionally biased region" description="Low complexity" evidence="5">
    <location>
        <begin position="15"/>
        <end position="41"/>
    </location>
</feature>
<dbReference type="Gene3D" id="3.40.50.300">
    <property type="entry name" value="P-loop containing nucleotide triphosphate hydrolases"/>
    <property type="match status" value="1"/>
</dbReference>
<feature type="region of interest" description="Disordered" evidence="5">
    <location>
        <begin position="1"/>
        <end position="55"/>
    </location>
</feature>
<evidence type="ECO:0000256" key="3">
    <source>
        <dbReference type="ARBA" id="ARBA00022741"/>
    </source>
</evidence>
<organism evidence="7 8">
    <name type="scientific">Brevibacterium pityocampae</name>
    <dbReference type="NCBI Taxonomy" id="506594"/>
    <lineage>
        <taxon>Bacteria</taxon>
        <taxon>Bacillati</taxon>
        <taxon>Actinomycetota</taxon>
        <taxon>Actinomycetes</taxon>
        <taxon>Micrococcales</taxon>
        <taxon>Brevibacteriaceae</taxon>
        <taxon>Brevibacterium</taxon>
    </lineage>
</organism>
<dbReference type="InterPro" id="IPR017871">
    <property type="entry name" value="ABC_transporter-like_CS"/>
</dbReference>